<proteinExistence type="predicted"/>
<evidence type="ECO:0000256" key="1">
    <source>
        <dbReference type="SAM" id="MobiDB-lite"/>
    </source>
</evidence>
<feature type="region of interest" description="Disordered" evidence="1">
    <location>
        <begin position="1"/>
        <end position="55"/>
    </location>
</feature>
<dbReference type="Proteomes" id="UP000199052">
    <property type="component" value="Unassembled WGS sequence"/>
</dbReference>
<organism evidence="2 3">
    <name type="scientific">Actinopolymorpha cephalotaxi</name>
    <dbReference type="NCBI Taxonomy" id="504797"/>
    <lineage>
        <taxon>Bacteria</taxon>
        <taxon>Bacillati</taxon>
        <taxon>Actinomycetota</taxon>
        <taxon>Actinomycetes</taxon>
        <taxon>Propionibacteriales</taxon>
        <taxon>Actinopolymorphaceae</taxon>
        <taxon>Actinopolymorpha</taxon>
    </lineage>
</organism>
<accession>A0A1I2UN34</accession>
<dbReference type="EMBL" id="FOOI01000008">
    <property type="protein sequence ID" value="SFG78453.1"/>
    <property type="molecule type" value="Genomic_DNA"/>
</dbReference>
<reference evidence="2 3" key="1">
    <citation type="submission" date="2016-10" db="EMBL/GenBank/DDBJ databases">
        <authorList>
            <person name="de Groot N.N."/>
        </authorList>
    </citation>
    <scope>NUCLEOTIDE SEQUENCE [LARGE SCALE GENOMIC DNA]</scope>
    <source>
        <strain evidence="2 3">CPCC 202808</strain>
    </source>
</reference>
<sequence length="100" mass="10773">MMQRIESYGLRGVARPEPAPAPSRTRSVPKSKPVTDPEPRTAVSRTDPVSGARQNLLDGYVERTTRGVTVVGEAAGLAVIAKLKLRRADRRAEATVVVLP</sequence>
<protein>
    <submittedName>
        <fullName evidence="2">Uncharacterized protein</fullName>
    </submittedName>
</protein>
<evidence type="ECO:0000313" key="2">
    <source>
        <dbReference type="EMBL" id="SFG78453.1"/>
    </source>
</evidence>
<dbReference type="STRING" id="504797.SAMN05421678_108247"/>
<evidence type="ECO:0000313" key="3">
    <source>
        <dbReference type="Proteomes" id="UP000199052"/>
    </source>
</evidence>
<dbReference type="AlphaFoldDB" id="A0A1I2UN34"/>
<gene>
    <name evidence="2" type="ORF">SAMN05421678_108247</name>
</gene>
<name>A0A1I2UN34_9ACTN</name>